<dbReference type="InterPro" id="IPR039367">
    <property type="entry name" value="Och1-like"/>
</dbReference>
<dbReference type="PANTHER" id="PTHR31834:SF1">
    <property type="entry name" value="INITIATION-SPECIFIC ALPHA-1,6-MANNOSYLTRANSFERASE"/>
    <property type="match status" value="1"/>
</dbReference>
<evidence type="ECO:0008006" key="3">
    <source>
        <dbReference type="Google" id="ProtNLM"/>
    </source>
</evidence>
<dbReference type="Proteomes" id="UP000540787">
    <property type="component" value="Unassembled WGS sequence"/>
</dbReference>
<protein>
    <recommendedName>
        <fullName evidence="3">Glycosyltransferase</fullName>
    </recommendedName>
</protein>
<evidence type="ECO:0000313" key="2">
    <source>
        <dbReference type="Proteomes" id="UP000540787"/>
    </source>
</evidence>
<dbReference type="Gene3D" id="3.90.550.20">
    <property type="match status" value="1"/>
</dbReference>
<dbReference type="PANTHER" id="PTHR31834">
    <property type="entry name" value="INITIATION-SPECIFIC ALPHA-1,6-MANNOSYLTRANSFERASE"/>
    <property type="match status" value="1"/>
</dbReference>
<reference evidence="1 2" key="1">
    <citation type="submission" date="2020-08" db="EMBL/GenBank/DDBJ databases">
        <title>The Agave Microbiome: Exploring the role of microbial communities in plant adaptations to desert environments.</title>
        <authorList>
            <person name="Partida-Martinez L.P."/>
        </authorList>
    </citation>
    <scope>NUCLEOTIDE SEQUENCE [LARGE SCALE GENOMIC DNA]</scope>
    <source>
        <strain evidence="1 2">AT3.2</strain>
    </source>
</reference>
<organism evidence="1 2">
    <name type="scientific">Massilia aurea</name>
    <dbReference type="NCBI Taxonomy" id="373040"/>
    <lineage>
        <taxon>Bacteria</taxon>
        <taxon>Pseudomonadati</taxon>
        <taxon>Pseudomonadota</taxon>
        <taxon>Betaproteobacteria</taxon>
        <taxon>Burkholderiales</taxon>
        <taxon>Oxalobacteraceae</taxon>
        <taxon>Telluria group</taxon>
        <taxon>Massilia</taxon>
    </lineage>
</organism>
<dbReference type="GO" id="GO:0000009">
    <property type="term" value="F:alpha-1,6-mannosyltransferase activity"/>
    <property type="evidence" value="ECO:0007669"/>
    <property type="project" value="InterPro"/>
</dbReference>
<accession>A0A7W9WY40</accession>
<dbReference type="AlphaFoldDB" id="A0A7W9WY40"/>
<dbReference type="SUPFAM" id="SSF53448">
    <property type="entry name" value="Nucleotide-diphospho-sugar transferases"/>
    <property type="match status" value="1"/>
</dbReference>
<dbReference type="GO" id="GO:0006487">
    <property type="term" value="P:protein N-linked glycosylation"/>
    <property type="evidence" value="ECO:0007669"/>
    <property type="project" value="TreeGrafter"/>
</dbReference>
<name>A0A7W9WY40_9BURK</name>
<dbReference type="InterPro" id="IPR007577">
    <property type="entry name" value="GlycoTrfase_DXD_sugar-bd_CS"/>
</dbReference>
<comment type="caution">
    <text evidence="1">The sequence shown here is derived from an EMBL/GenBank/DDBJ whole genome shotgun (WGS) entry which is preliminary data.</text>
</comment>
<dbReference type="Pfam" id="PF04488">
    <property type="entry name" value="Gly_transf_sug"/>
    <property type="match status" value="1"/>
</dbReference>
<sequence length="229" mass="26708">MMKQFILAHYGAKILRYYERINPNYGAARADLFRYLLLYKVGGAYLDIKSTMTRPFDDFILPTDRYLLGQWDDPDNLDRLGWGIHRELAHIDRGEYQQWHIICAPGHPFLRAVILSVLANIDRYLPWRNDTGAHGTFRLTGPVAYTLAIHPLTATEPYRLIDSRESGLVYSILNQRSHAKLFTSHYYRLTESIIKLSTFWIVVGKLRDFRAQTKALIKRRLKKLIGRPT</sequence>
<evidence type="ECO:0000313" key="1">
    <source>
        <dbReference type="EMBL" id="MBB6132975.1"/>
    </source>
</evidence>
<keyword evidence="2" id="KW-1185">Reference proteome</keyword>
<gene>
    <name evidence="1" type="ORF">HD842_001086</name>
</gene>
<dbReference type="InterPro" id="IPR029044">
    <property type="entry name" value="Nucleotide-diphossugar_trans"/>
</dbReference>
<dbReference type="EMBL" id="JACHBX010000001">
    <property type="protein sequence ID" value="MBB6132975.1"/>
    <property type="molecule type" value="Genomic_DNA"/>
</dbReference>
<proteinExistence type="predicted"/>